<keyword evidence="1" id="KW-0812">Transmembrane</keyword>
<dbReference type="GO" id="GO:0007131">
    <property type="term" value="P:reciprocal meiotic recombination"/>
    <property type="evidence" value="ECO:0007669"/>
    <property type="project" value="TreeGrafter"/>
</dbReference>
<accession>A0A078ATP5</accession>
<dbReference type="PANTHER" id="PTHR31398">
    <property type="entry name" value="MEIOTIC NUCLEAR DIVISION PROTEIN 1 HOMOLOG"/>
    <property type="match status" value="1"/>
</dbReference>
<gene>
    <name evidence="2" type="primary">Contig17712.g18826</name>
    <name evidence="2" type="ORF">STYLEM_14696</name>
</gene>
<dbReference type="GO" id="GO:0005634">
    <property type="term" value="C:nucleus"/>
    <property type="evidence" value="ECO:0007669"/>
    <property type="project" value="TreeGrafter"/>
</dbReference>
<evidence type="ECO:0000313" key="2">
    <source>
        <dbReference type="EMBL" id="CDW85614.1"/>
    </source>
</evidence>
<dbReference type="AlphaFoldDB" id="A0A078ATP5"/>
<sequence>MISFDNFGRQIKLYYKGQDTLKSNFGAFMTLIYILLLVTFILYRTVVLVQKSEVKASKYSFVQKLSQAEPYNPYQYGFNYAFGIQKYLDPTIATYSIIYTIQRSLKNSTVRPRERVSVQFASCNNTNFPQLDAEEYASSPISNMMCAINDPNNIDLQGDFYSDIFKYVEVRLTRCVNGTDSNITCKSKEDIIAFLNTQRLSIIYINQYFDFKSFGQEINSYLDDSIYFDLEKDRLKQTNVFIQRNRIKLTDDYFQYGQQSDREFFQISNIRSYEDDNAFENQIYNRVFFRIDKNYDIFERQIYSFGQLFGELGGLKTSLFFVISNLVAIFTSQIPFMRIANKVFQSYERSELLSKIGRNIIYSEQSQHSEKNTTTNGNSGKLDKSKLRLIFQKAQQKIKNELDVTNIITKLRTFQNIVNSSCSTKQKLALQYQKSHVVETDDSDYEYSCFKNELQKMIQNNNMVKQNQEFLEKTLKISSKDKDGHKSNDSKFILGIIQKPQDTIQKKLRRQSQSIIQNELLPTSIYGIKNVVLLKKQDVESLSAGERKKLSNQFVIYEPKIMFDDNEATNRALEDSSRQILFQTKQFKANKKRKTTTELKKPTRKIKYLDT</sequence>
<keyword evidence="1" id="KW-0472">Membrane</keyword>
<keyword evidence="3" id="KW-1185">Reference proteome</keyword>
<dbReference type="OMA" id="MAFKLNC"/>
<keyword evidence="1" id="KW-1133">Transmembrane helix</keyword>
<evidence type="ECO:0008006" key="4">
    <source>
        <dbReference type="Google" id="ProtNLM"/>
    </source>
</evidence>
<dbReference type="Proteomes" id="UP000039865">
    <property type="component" value="Unassembled WGS sequence"/>
</dbReference>
<feature type="transmembrane region" description="Helical" evidence="1">
    <location>
        <begin position="21"/>
        <end position="43"/>
    </location>
</feature>
<reference evidence="2 3" key="1">
    <citation type="submission" date="2014-06" db="EMBL/GenBank/DDBJ databases">
        <authorList>
            <person name="Swart Estienne"/>
        </authorList>
    </citation>
    <scope>NUCLEOTIDE SEQUENCE [LARGE SCALE GENOMIC DNA]</scope>
    <source>
        <strain evidence="2 3">130c</strain>
    </source>
</reference>
<organism evidence="2 3">
    <name type="scientific">Stylonychia lemnae</name>
    <name type="common">Ciliate</name>
    <dbReference type="NCBI Taxonomy" id="5949"/>
    <lineage>
        <taxon>Eukaryota</taxon>
        <taxon>Sar</taxon>
        <taxon>Alveolata</taxon>
        <taxon>Ciliophora</taxon>
        <taxon>Intramacronucleata</taxon>
        <taxon>Spirotrichea</taxon>
        <taxon>Stichotrichia</taxon>
        <taxon>Sporadotrichida</taxon>
        <taxon>Oxytrichidae</taxon>
        <taxon>Stylonychinae</taxon>
        <taxon>Stylonychia</taxon>
    </lineage>
</organism>
<evidence type="ECO:0000313" key="3">
    <source>
        <dbReference type="Proteomes" id="UP000039865"/>
    </source>
</evidence>
<protein>
    <recommendedName>
        <fullName evidence="4">Transmembrane protein</fullName>
    </recommendedName>
</protein>
<dbReference type="InParanoid" id="A0A078ATP5"/>
<dbReference type="EMBL" id="CCKQ01013902">
    <property type="protein sequence ID" value="CDW85614.1"/>
    <property type="molecule type" value="Genomic_DNA"/>
</dbReference>
<proteinExistence type="predicted"/>
<dbReference type="PANTHER" id="PTHR31398:SF0">
    <property type="entry name" value="MEIOTIC NUCLEAR DIVISION PROTEIN 1 HOMOLOG"/>
    <property type="match status" value="1"/>
</dbReference>
<name>A0A078ATP5_STYLE</name>
<evidence type="ECO:0000256" key="1">
    <source>
        <dbReference type="SAM" id="Phobius"/>
    </source>
</evidence>